<evidence type="ECO:0000313" key="1">
    <source>
        <dbReference type="EMBL" id="MEQ2232337.1"/>
    </source>
</evidence>
<evidence type="ECO:0000313" key="2">
    <source>
        <dbReference type="Proteomes" id="UP001482620"/>
    </source>
</evidence>
<sequence length="112" mass="12260">MDTKNVPPLLLFMTPQLTHLAFGPMSYKADAHGFFLSLFYTEPFLVPIKLSKAVQPQNLSAQGFQCVSKSSIDEIYSSVPSVHSPLELSSVGPMNTGPQLTFFLSHVFPLSA</sequence>
<dbReference type="EMBL" id="JAHRIQ010035485">
    <property type="protein sequence ID" value="MEQ2232337.1"/>
    <property type="molecule type" value="Genomic_DNA"/>
</dbReference>
<gene>
    <name evidence="1" type="ORF">ILYODFUR_010164</name>
</gene>
<organism evidence="1 2">
    <name type="scientific">Ilyodon furcidens</name>
    <name type="common">goldbreast splitfin</name>
    <dbReference type="NCBI Taxonomy" id="33524"/>
    <lineage>
        <taxon>Eukaryota</taxon>
        <taxon>Metazoa</taxon>
        <taxon>Chordata</taxon>
        <taxon>Craniata</taxon>
        <taxon>Vertebrata</taxon>
        <taxon>Euteleostomi</taxon>
        <taxon>Actinopterygii</taxon>
        <taxon>Neopterygii</taxon>
        <taxon>Teleostei</taxon>
        <taxon>Neoteleostei</taxon>
        <taxon>Acanthomorphata</taxon>
        <taxon>Ovalentaria</taxon>
        <taxon>Atherinomorphae</taxon>
        <taxon>Cyprinodontiformes</taxon>
        <taxon>Goodeidae</taxon>
        <taxon>Ilyodon</taxon>
    </lineage>
</organism>
<reference evidence="1 2" key="1">
    <citation type="submission" date="2021-06" db="EMBL/GenBank/DDBJ databases">
        <authorList>
            <person name="Palmer J.M."/>
        </authorList>
    </citation>
    <scope>NUCLEOTIDE SEQUENCE [LARGE SCALE GENOMIC DNA]</scope>
    <source>
        <strain evidence="2">if_2019</strain>
        <tissue evidence="1">Muscle</tissue>
    </source>
</reference>
<protein>
    <submittedName>
        <fullName evidence="1">Uncharacterized protein</fullName>
    </submittedName>
</protein>
<accession>A0ABV0THH0</accession>
<dbReference type="Proteomes" id="UP001482620">
    <property type="component" value="Unassembled WGS sequence"/>
</dbReference>
<comment type="caution">
    <text evidence="1">The sequence shown here is derived from an EMBL/GenBank/DDBJ whole genome shotgun (WGS) entry which is preliminary data.</text>
</comment>
<name>A0ABV0THH0_9TELE</name>
<proteinExistence type="predicted"/>
<keyword evidence="2" id="KW-1185">Reference proteome</keyword>